<evidence type="ECO:0000256" key="3">
    <source>
        <dbReference type="ARBA" id="ARBA00022980"/>
    </source>
</evidence>
<dbReference type="STRING" id="1314783.A0A165TPQ9"/>
<organism evidence="9 10">
    <name type="scientific">Daedalea quercina L-15889</name>
    <dbReference type="NCBI Taxonomy" id="1314783"/>
    <lineage>
        <taxon>Eukaryota</taxon>
        <taxon>Fungi</taxon>
        <taxon>Dikarya</taxon>
        <taxon>Basidiomycota</taxon>
        <taxon>Agaricomycotina</taxon>
        <taxon>Agaricomycetes</taxon>
        <taxon>Polyporales</taxon>
        <taxon>Fomitopsis</taxon>
    </lineage>
</organism>
<evidence type="ECO:0000256" key="2">
    <source>
        <dbReference type="ARBA" id="ARBA00009254"/>
    </source>
</evidence>
<sequence>MRSSMQAARPFVNWVNGARSTKGKSTSKPANALPTVQKEGALRPQLNVAVNPNHGLYAFFRKNEEDGVVKYDTVEASNSPQGSSGRSWLAAELRRKSFMDLHTLWYVLLRERNLLATQGEEARRLGISAAALQLQEKRSRRCRKSMARIKYVTNERRLAYERATQVYKEQKATALAVATEAERKAIAEAEAKAQAEHAAQVAAARQEAAAKQSAAALVGAGLFDSAPEGTSSQSSSEKGSS</sequence>
<evidence type="ECO:0000256" key="8">
    <source>
        <dbReference type="SAM" id="MobiDB-lite"/>
    </source>
</evidence>
<gene>
    <name evidence="9" type="ORF">DAEQUDRAFT_807964</name>
</gene>
<keyword evidence="4" id="KW-0496">Mitochondrion</keyword>
<dbReference type="Proteomes" id="UP000076727">
    <property type="component" value="Unassembled WGS sequence"/>
</dbReference>
<evidence type="ECO:0000256" key="6">
    <source>
        <dbReference type="ARBA" id="ARBA00035289"/>
    </source>
</evidence>
<keyword evidence="3" id="KW-0689">Ribosomal protein</keyword>
<reference evidence="9 10" key="1">
    <citation type="journal article" date="2016" name="Mol. Biol. Evol.">
        <title>Comparative Genomics of Early-Diverging Mushroom-Forming Fungi Provides Insights into the Origins of Lignocellulose Decay Capabilities.</title>
        <authorList>
            <person name="Nagy L.G."/>
            <person name="Riley R."/>
            <person name="Tritt A."/>
            <person name="Adam C."/>
            <person name="Daum C."/>
            <person name="Floudas D."/>
            <person name="Sun H."/>
            <person name="Yadav J.S."/>
            <person name="Pangilinan J."/>
            <person name="Larsson K.H."/>
            <person name="Matsuura K."/>
            <person name="Barry K."/>
            <person name="Labutti K."/>
            <person name="Kuo R."/>
            <person name="Ohm R.A."/>
            <person name="Bhattacharya S.S."/>
            <person name="Shirouzu T."/>
            <person name="Yoshinaga Y."/>
            <person name="Martin F.M."/>
            <person name="Grigoriev I.V."/>
            <person name="Hibbett D.S."/>
        </authorList>
    </citation>
    <scope>NUCLEOTIDE SEQUENCE [LARGE SCALE GENOMIC DNA]</scope>
    <source>
        <strain evidence="9 10">L-15889</strain>
    </source>
</reference>
<evidence type="ECO:0000256" key="7">
    <source>
        <dbReference type="ARBA" id="ARBA00035399"/>
    </source>
</evidence>
<evidence type="ECO:0000256" key="1">
    <source>
        <dbReference type="ARBA" id="ARBA00004173"/>
    </source>
</evidence>
<dbReference type="EMBL" id="KV429035">
    <property type="protein sequence ID" value="KZT73759.1"/>
    <property type="molecule type" value="Genomic_DNA"/>
</dbReference>
<name>A0A165TPQ9_9APHY</name>
<keyword evidence="5" id="KW-0687">Ribonucleoprotein</keyword>
<accession>A0A165TPQ9</accession>
<dbReference type="OrthoDB" id="270763at2759"/>
<evidence type="ECO:0000256" key="5">
    <source>
        <dbReference type="ARBA" id="ARBA00023274"/>
    </source>
</evidence>
<dbReference type="GO" id="GO:0005762">
    <property type="term" value="C:mitochondrial large ribosomal subunit"/>
    <property type="evidence" value="ECO:0007669"/>
    <property type="project" value="TreeGrafter"/>
</dbReference>
<proteinExistence type="inferred from homology"/>
<dbReference type="GO" id="GO:0003735">
    <property type="term" value="F:structural constituent of ribosome"/>
    <property type="evidence" value="ECO:0007669"/>
    <property type="project" value="InterPro"/>
</dbReference>
<comment type="subcellular location">
    <subcellularLocation>
        <location evidence="1">Mitochondrion</location>
    </subcellularLocation>
</comment>
<dbReference type="Gene3D" id="6.10.330.20">
    <property type="match status" value="1"/>
</dbReference>
<dbReference type="Pfam" id="PF06984">
    <property type="entry name" value="MRP-L47"/>
    <property type="match status" value="1"/>
</dbReference>
<dbReference type="PANTHER" id="PTHR21183:SF18">
    <property type="entry name" value="LARGE RIBOSOMAL SUBUNIT PROTEIN UL29M"/>
    <property type="match status" value="1"/>
</dbReference>
<dbReference type="InterPro" id="IPR010729">
    <property type="entry name" value="Ribosomal_uL29_mit"/>
</dbReference>
<evidence type="ECO:0000313" key="9">
    <source>
        <dbReference type="EMBL" id="KZT73759.1"/>
    </source>
</evidence>
<feature type="region of interest" description="Disordered" evidence="8">
    <location>
        <begin position="16"/>
        <end position="37"/>
    </location>
</feature>
<dbReference type="GO" id="GO:0032543">
    <property type="term" value="P:mitochondrial translation"/>
    <property type="evidence" value="ECO:0007669"/>
    <property type="project" value="TreeGrafter"/>
</dbReference>
<evidence type="ECO:0000313" key="10">
    <source>
        <dbReference type="Proteomes" id="UP000076727"/>
    </source>
</evidence>
<comment type="similarity">
    <text evidence="2">Belongs to the universal ribosomal protein uL29 family.</text>
</comment>
<keyword evidence="10" id="KW-1185">Reference proteome</keyword>
<dbReference type="PANTHER" id="PTHR21183">
    <property type="entry name" value="RIBOSOMAL PROTEIN L47, MITOCHONDRIAL-RELATED"/>
    <property type="match status" value="1"/>
</dbReference>
<dbReference type="InterPro" id="IPR038340">
    <property type="entry name" value="MRP-L47_sf"/>
</dbReference>
<dbReference type="AlphaFoldDB" id="A0A165TPQ9"/>
<evidence type="ECO:0000256" key="4">
    <source>
        <dbReference type="ARBA" id="ARBA00023128"/>
    </source>
</evidence>
<protein>
    <recommendedName>
        <fullName evidence="6">Large ribosomal subunit protein uL29m</fullName>
    </recommendedName>
    <alternativeName>
        <fullName evidence="7">54S ribosomal protein L4, mitochondrial</fullName>
    </alternativeName>
</protein>